<evidence type="ECO:0000313" key="2">
    <source>
        <dbReference type="EMBL" id="KAK8074055.1"/>
    </source>
</evidence>
<dbReference type="RefSeq" id="XP_066718530.1">
    <property type="nucleotide sequence ID" value="XM_066856363.1"/>
</dbReference>
<feature type="region of interest" description="Disordered" evidence="1">
    <location>
        <begin position="1"/>
        <end position="93"/>
    </location>
</feature>
<proteinExistence type="predicted"/>
<evidence type="ECO:0000313" key="3">
    <source>
        <dbReference type="Proteomes" id="UP001480595"/>
    </source>
</evidence>
<evidence type="ECO:0008006" key="4">
    <source>
        <dbReference type="Google" id="ProtNLM"/>
    </source>
</evidence>
<feature type="compositionally biased region" description="Low complexity" evidence="1">
    <location>
        <begin position="231"/>
        <end position="244"/>
    </location>
</feature>
<sequence length="271" mass="28492">MTRSRPSSRRPPSAASSPTPATATCRRAADRPPAPARRRPAQPLLGRGPRRRRQQRRRQPPPARRTQATRPDGAGRARVHALLGGGGEGFGDARDARQYTLRLRRRLVRHIGTAATTGAVGPKTLRAQKVQQQRPPHDQHEPVEQATPPPPPPRALPSRHLAGRGPRVDGPRAAPRRRPRDEPARVPGRARTAGAGPDAAAVPGPPAAGARADRRADAGAAAGRAERRGRAGLLDAAGAASSGDFGRRGRGRGGCGNVWDAGGGWGRGSLS</sequence>
<feature type="compositionally biased region" description="Basic residues" evidence="1">
    <location>
        <begin position="48"/>
        <end position="59"/>
    </location>
</feature>
<feature type="region of interest" description="Disordered" evidence="1">
    <location>
        <begin position="110"/>
        <end position="271"/>
    </location>
</feature>
<comment type="caution">
    <text evidence="2">The sequence shown here is derived from an EMBL/GenBank/DDBJ whole genome shotgun (WGS) entry which is preliminary data.</text>
</comment>
<feature type="compositionally biased region" description="Gly residues" evidence="1">
    <location>
        <begin position="252"/>
        <end position="271"/>
    </location>
</feature>
<dbReference type="GeneID" id="92089426"/>
<feature type="compositionally biased region" description="Low complexity" evidence="1">
    <location>
        <begin position="185"/>
        <end position="210"/>
    </location>
</feature>
<feature type="compositionally biased region" description="Low complexity" evidence="1">
    <location>
        <begin position="1"/>
        <end position="26"/>
    </location>
</feature>
<organism evidence="2 3">
    <name type="scientific">Apiospora phragmitis</name>
    <dbReference type="NCBI Taxonomy" id="2905665"/>
    <lineage>
        <taxon>Eukaryota</taxon>
        <taxon>Fungi</taxon>
        <taxon>Dikarya</taxon>
        <taxon>Ascomycota</taxon>
        <taxon>Pezizomycotina</taxon>
        <taxon>Sordariomycetes</taxon>
        <taxon>Xylariomycetidae</taxon>
        <taxon>Amphisphaeriales</taxon>
        <taxon>Apiosporaceae</taxon>
        <taxon>Apiospora</taxon>
    </lineage>
</organism>
<reference evidence="2 3" key="1">
    <citation type="submission" date="2023-01" db="EMBL/GenBank/DDBJ databases">
        <title>Analysis of 21 Apiospora genomes using comparative genomics revels a genus with tremendous synthesis potential of carbohydrate active enzymes and secondary metabolites.</title>
        <authorList>
            <person name="Sorensen T."/>
        </authorList>
    </citation>
    <scope>NUCLEOTIDE SEQUENCE [LARGE SCALE GENOMIC DNA]</scope>
    <source>
        <strain evidence="2 3">CBS 135458</strain>
    </source>
</reference>
<dbReference type="EMBL" id="JAQQWL010000005">
    <property type="protein sequence ID" value="KAK8074055.1"/>
    <property type="molecule type" value="Genomic_DNA"/>
</dbReference>
<protein>
    <recommendedName>
        <fullName evidence="4">Peptidoglycan binding-like domain-containing protein</fullName>
    </recommendedName>
</protein>
<dbReference type="Proteomes" id="UP001480595">
    <property type="component" value="Unassembled WGS sequence"/>
</dbReference>
<accession>A0ABR1VS22</accession>
<evidence type="ECO:0000256" key="1">
    <source>
        <dbReference type="SAM" id="MobiDB-lite"/>
    </source>
</evidence>
<gene>
    <name evidence="2" type="ORF">PG994_004954</name>
</gene>
<keyword evidence="3" id="KW-1185">Reference proteome</keyword>
<name>A0ABR1VS22_9PEZI</name>